<dbReference type="EMBL" id="VXIV02002892">
    <property type="protein sequence ID" value="KAF6022145.1"/>
    <property type="molecule type" value="Genomic_DNA"/>
</dbReference>
<name>A0A7J7J805_BUGNE</name>
<dbReference type="NCBIfam" id="TIGR00840">
    <property type="entry name" value="b_cpa1"/>
    <property type="match status" value="1"/>
</dbReference>
<dbReference type="PANTHER" id="PTHR10110:SF98">
    <property type="entry name" value="SODIUM_HYDROGEN EXCHANGER"/>
    <property type="match status" value="1"/>
</dbReference>
<keyword evidence="7 10" id="KW-0472">Membrane</keyword>
<dbReference type="Proteomes" id="UP000593567">
    <property type="component" value="Unassembled WGS sequence"/>
</dbReference>
<dbReference type="InterPro" id="IPR006153">
    <property type="entry name" value="Cation/H_exchanger_TM"/>
</dbReference>
<keyword evidence="4 10" id="KW-1133">Transmembrane helix</keyword>
<dbReference type="Pfam" id="PF00999">
    <property type="entry name" value="Na_H_Exchanger"/>
    <property type="match status" value="1"/>
</dbReference>
<keyword evidence="9" id="KW-0050">Antiport</keyword>
<dbReference type="GO" id="GO:0098719">
    <property type="term" value="P:sodium ion import across plasma membrane"/>
    <property type="evidence" value="ECO:0007669"/>
    <property type="project" value="TreeGrafter"/>
</dbReference>
<feature type="transmembrane region" description="Helical" evidence="10">
    <location>
        <begin position="143"/>
        <end position="164"/>
    </location>
</feature>
<keyword evidence="3 9" id="KW-0812">Transmembrane</keyword>
<gene>
    <name evidence="12" type="ORF">EB796_019543</name>
</gene>
<protein>
    <recommendedName>
        <fullName evidence="9">Sodium/hydrogen exchanger</fullName>
    </recommendedName>
</protein>
<dbReference type="InterPro" id="IPR018422">
    <property type="entry name" value="Cation/H_exchanger_CPA1"/>
</dbReference>
<feature type="transmembrane region" description="Helical" evidence="10">
    <location>
        <begin position="119"/>
        <end position="137"/>
    </location>
</feature>
<evidence type="ECO:0000256" key="2">
    <source>
        <dbReference type="ARBA" id="ARBA00022448"/>
    </source>
</evidence>
<evidence type="ECO:0000259" key="11">
    <source>
        <dbReference type="Pfam" id="PF00999"/>
    </source>
</evidence>
<keyword evidence="6 9" id="KW-0406">Ion transport</keyword>
<keyword evidence="5" id="KW-0915">Sodium</keyword>
<keyword evidence="8 9" id="KW-0739">Sodium transport</keyword>
<evidence type="ECO:0000256" key="8">
    <source>
        <dbReference type="ARBA" id="ARBA00023201"/>
    </source>
</evidence>
<evidence type="ECO:0000256" key="5">
    <source>
        <dbReference type="ARBA" id="ARBA00023053"/>
    </source>
</evidence>
<feature type="transmembrane region" description="Helical" evidence="10">
    <location>
        <begin position="40"/>
        <end position="62"/>
    </location>
</feature>
<comment type="similarity">
    <text evidence="9">Belongs to the monovalent cation:proton antiporter 1 (CPA1) transporter (TC 2.A.36) family.</text>
</comment>
<evidence type="ECO:0000256" key="10">
    <source>
        <dbReference type="SAM" id="Phobius"/>
    </source>
</evidence>
<evidence type="ECO:0000313" key="12">
    <source>
        <dbReference type="EMBL" id="KAF6022145.1"/>
    </source>
</evidence>
<evidence type="ECO:0000256" key="9">
    <source>
        <dbReference type="RuleBase" id="RU003722"/>
    </source>
</evidence>
<dbReference type="GO" id="GO:0005886">
    <property type="term" value="C:plasma membrane"/>
    <property type="evidence" value="ECO:0007669"/>
    <property type="project" value="TreeGrafter"/>
</dbReference>
<evidence type="ECO:0000256" key="4">
    <source>
        <dbReference type="ARBA" id="ARBA00022989"/>
    </source>
</evidence>
<proteinExistence type="inferred from homology"/>
<organism evidence="12 13">
    <name type="scientific">Bugula neritina</name>
    <name type="common">Brown bryozoan</name>
    <name type="synonym">Sertularia neritina</name>
    <dbReference type="NCBI Taxonomy" id="10212"/>
    <lineage>
        <taxon>Eukaryota</taxon>
        <taxon>Metazoa</taxon>
        <taxon>Spiralia</taxon>
        <taxon>Lophotrochozoa</taxon>
        <taxon>Bryozoa</taxon>
        <taxon>Gymnolaemata</taxon>
        <taxon>Cheilostomatida</taxon>
        <taxon>Flustrina</taxon>
        <taxon>Buguloidea</taxon>
        <taxon>Bugulidae</taxon>
        <taxon>Bugula</taxon>
    </lineage>
</organism>
<comment type="subcellular location">
    <subcellularLocation>
        <location evidence="1">Membrane</location>
        <topology evidence="1">Multi-pass membrane protein</topology>
    </subcellularLocation>
</comment>
<evidence type="ECO:0000313" key="13">
    <source>
        <dbReference type="Proteomes" id="UP000593567"/>
    </source>
</evidence>
<dbReference type="InterPro" id="IPR004709">
    <property type="entry name" value="NaH_exchanger"/>
</dbReference>
<dbReference type="GO" id="GO:0051453">
    <property type="term" value="P:regulation of intracellular pH"/>
    <property type="evidence" value="ECO:0007669"/>
    <property type="project" value="TreeGrafter"/>
</dbReference>
<dbReference type="PROSITE" id="PS51257">
    <property type="entry name" value="PROKAR_LIPOPROTEIN"/>
    <property type="match status" value="1"/>
</dbReference>
<dbReference type="GO" id="GO:0015385">
    <property type="term" value="F:sodium:proton antiporter activity"/>
    <property type="evidence" value="ECO:0007669"/>
    <property type="project" value="InterPro"/>
</dbReference>
<accession>A0A7J7J805</accession>
<evidence type="ECO:0000256" key="6">
    <source>
        <dbReference type="ARBA" id="ARBA00023065"/>
    </source>
</evidence>
<evidence type="ECO:0000256" key="7">
    <source>
        <dbReference type="ARBA" id="ARBA00023136"/>
    </source>
</evidence>
<keyword evidence="2 9" id="KW-0813">Transport</keyword>
<keyword evidence="13" id="KW-1185">Reference proteome</keyword>
<feature type="transmembrane region" description="Helical" evidence="10">
    <location>
        <begin position="82"/>
        <end position="112"/>
    </location>
</feature>
<feature type="transmembrane region" description="Helical" evidence="10">
    <location>
        <begin position="242"/>
        <end position="264"/>
    </location>
</feature>
<dbReference type="PANTHER" id="PTHR10110">
    <property type="entry name" value="SODIUM/HYDROGEN EXCHANGER"/>
    <property type="match status" value="1"/>
</dbReference>
<evidence type="ECO:0000256" key="3">
    <source>
        <dbReference type="ARBA" id="ARBA00022692"/>
    </source>
</evidence>
<dbReference type="GO" id="GO:0015386">
    <property type="term" value="F:potassium:proton antiporter activity"/>
    <property type="evidence" value="ECO:0007669"/>
    <property type="project" value="TreeGrafter"/>
</dbReference>
<comment type="caution">
    <text evidence="12">The sequence shown here is derived from an EMBL/GenBank/DDBJ whole genome shotgun (WGS) entry which is preliminary data.</text>
</comment>
<reference evidence="12" key="1">
    <citation type="submission" date="2020-06" db="EMBL/GenBank/DDBJ databases">
        <title>Draft genome of Bugula neritina, a colonial animal packing powerful symbionts and potential medicines.</title>
        <authorList>
            <person name="Rayko M."/>
        </authorList>
    </citation>
    <scope>NUCLEOTIDE SEQUENCE [LARGE SCALE GENOMIC DNA]</scope>
    <source>
        <strain evidence="12">Kwan_BN1</strain>
    </source>
</reference>
<feature type="transmembrane region" description="Helical" evidence="10">
    <location>
        <begin position="176"/>
        <end position="194"/>
    </location>
</feature>
<feature type="transmembrane region" description="Helical" evidence="10">
    <location>
        <begin position="206"/>
        <end position="230"/>
    </location>
</feature>
<dbReference type="AlphaFoldDB" id="A0A7J7J805"/>
<evidence type="ECO:0000256" key="1">
    <source>
        <dbReference type="ARBA" id="ARBA00004141"/>
    </source>
</evidence>
<feature type="transmembrane region" description="Helical" evidence="10">
    <location>
        <begin position="12"/>
        <end position="33"/>
    </location>
</feature>
<feature type="domain" description="Cation/H+ exchanger transmembrane" evidence="11">
    <location>
        <begin position="67"/>
        <end position="299"/>
    </location>
</feature>
<sequence length="344" mass="38284">MTNYKATLCFTGVLLCILGGYITGTLSCIAGTLSYIEGALSYIAGVLYHILQVLYHILQVLYHILQVLYHMFMDYALQDQLIVIDIFAGILQFFVVGIGGVLIGVLFGLFCAFITKYTAHVRVIEPIFVFLLAYLAYLTAEMFHLSGIMALTFCGIVMKNYVVFNISEKSQTTIKYFLKMLSSMTETVIFMMLGTSAVKDNHVWDVVFIVVTIVACLVYRAIGTITLTWIANKYRVSKLKAVDQFVMAYGGLRGAIAFALAILIDDANFKDKDLFVTATILVVMFTVFVQGITIKPLVNALKVKKKQGGSSTMGEQIHVRLVDHMMAAVEDITGYRGNHTLRDK</sequence>
<dbReference type="OrthoDB" id="196264at2759"/>
<feature type="transmembrane region" description="Helical" evidence="10">
    <location>
        <begin position="276"/>
        <end position="298"/>
    </location>
</feature>